<evidence type="ECO:0000256" key="1">
    <source>
        <dbReference type="SAM" id="MobiDB-lite"/>
    </source>
</evidence>
<evidence type="ECO:0000313" key="3">
    <source>
        <dbReference type="Proteomes" id="UP000014074"/>
    </source>
</evidence>
<feature type="region of interest" description="Disordered" evidence="1">
    <location>
        <begin position="1"/>
        <end position="96"/>
    </location>
</feature>
<organism evidence="2 3">
    <name type="scientific">Phaeoacremonium minimum (strain UCR-PA7)</name>
    <name type="common">Esca disease fungus</name>
    <name type="synonym">Togninia minima</name>
    <dbReference type="NCBI Taxonomy" id="1286976"/>
    <lineage>
        <taxon>Eukaryota</taxon>
        <taxon>Fungi</taxon>
        <taxon>Dikarya</taxon>
        <taxon>Ascomycota</taxon>
        <taxon>Pezizomycotina</taxon>
        <taxon>Sordariomycetes</taxon>
        <taxon>Sordariomycetidae</taxon>
        <taxon>Togniniales</taxon>
        <taxon>Togniniaceae</taxon>
        <taxon>Phaeoacremonium</taxon>
    </lineage>
</organism>
<keyword evidence="3" id="KW-1185">Reference proteome</keyword>
<proteinExistence type="predicted"/>
<sequence>MNSWRKKKQQQQQKQFDSPASSTSSLASTLSEKSTPSSSPKPSKKKTTLASKLTRRPSTESFASDMVPLRGTMSFQSTAETLRSSDDGNSFLDDKI</sequence>
<gene>
    <name evidence="2" type="ORF">UCRPA7_909</name>
</gene>
<reference evidence="3" key="1">
    <citation type="journal article" date="2013" name="Genome Announc.">
        <title>Draft genome sequence of the ascomycete Phaeoacremonium aleophilum strain UCR-PA7, a causal agent of the esca disease complex in grapevines.</title>
        <authorList>
            <person name="Blanco-Ulate B."/>
            <person name="Rolshausen P."/>
            <person name="Cantu D."/>
        </authorList>
    </citation>
    <scope>NUCLEOTIDE SEQUENCE [LARGE SCALE GENOMIC DNA]</scope>
    <source>
        <strain evidence="3">UCR-PA7</strain>
    </source>
</reference>
<feature type="compositionally biased region" description="Low complexity" evidence="1">
    <location>
        <begin position="10"/>
        <end position="41"/>
    </location>
</feature>
<feature type="compositionally biased region" description="Polar residues" evidence="1">
    <location>
        <begin position="73"/>
        <end position="82"/>
    </location>
</feature>
<dbReference type="RefSeq" id="XP_007911690.1">
    <property type="nucleotide sequence ID" value="XM_007913499.1"/>
</dbReference>
<evidence type="ECO:0000313" key="2">
    <source>
        <dbReference type="EMBL" id="EOO03629.1"/>
    </source>
</evidence>
<accession>R8BWE3</accession>
<dbReference type="EMBL" id="KB932817">
    <property type="protein sequence ID" value="EOO03629.1"/>
    <property type="molecule type" value="Genomic_DNA"/>
</dbReference>
<name>R8BWE3_PHAM7</name>
<protein>
    <submittedName>
        <fullName evidence="2">Uncharacterized protein</fullName>
    </submittedName>
</protein>
<dbReference type="GeneID" id="19329841"/>
<dbReference type="Proteomes" id="UP000014074">
    <property type="component" value="Unassembled WGS sequence"/>
</dbReference>
<dbReference type="HOGENOM" id="CLU_2361215_0_0_1"/>
<dbReference type="KEGG" id="tmn:UCRPA7_909"/>
<dbReference type="AlphaFoldDB" id="R8BWE3"/>